<organism evidence="1 2">
    <name type="scientific">Pichia californica</name>
    <dbReference type="NCBI Taxonomy" id="460514"/>
    <lineage>
        <taxon>Eukaryota</taxon>
        <taxon>Fungi</taxon>
        <taxon>Dikarya</taxon>
        <taxon>Ascomycota</taxon>
        <taxon>Saccharomycotina</taxon>
        <taxon>Pichiomycetes</taxon>
        <taxon>Pichiales</taxon>
        <taxon>Pichiaceae</taxon>
        <taxon>Pichia</taxon>
    </lineage>
</organism>
<dbReference type="Proteomes" id="UP000697127">
    <property type="component" value="Unassembled WGS sequence"/>
</dbReference>
<keyword evidence="2" id="KW-1185">Reference proteome</keyword>
<dbReference type="Gene3D" id="3.30.710.10">
    <property type="entry name" value="Potassium Channel Kv1.1, Chain A"/>
    <property type="match status" value="2"/>
</dbReference>
<name>A0A9P6WQL0_9ASCO</name>
<reference evidence="1" key="1">
    <citation type="submission" date="2020-11" db="EMBL/GenBank/DDBJ databases">
        <title>Kefir isolates.</title>
        <authorList>
            <person name="Marcisauskas S."/>
            <person name="Kim Y."/>
            <person name="Blasche S."/>
        </authorList>
    </citation>
    <scope>NUCLEOTIDE SEQUENCE</scope>
    <source>
        <strain evidence="1">Olga-1</strain>
    </source>
</reference>
<proteinExistence type="predicted"/>
<protein>
    <recommendedName>
        <fullName evidence="3">BTB domain-containing protein</fullName>
    </recommendedName>
</protein>
<dbReference type="EMBL" id="PUHW01000050">
    <property type="protein sequence ID" value="KAG0690008.1"/>
    <property type="molecule type" value="Genomic_DNA"/>
</dbReference>
<evidence type="ECO:0000313" key="2">
    <source>
        <dbReference type="Proteomes" id="UP000697127"/>
    </source>
</evidence>
<dbReference type="InterPro" id="IPR011333">
    <property type="entry name" value="SKP1/BTB/POZ_sf"/>
</dbReference>
<evidence type="ECO:0000313" key="1">
    <source>
        <dbReference type="EMBL" id="KAG0690008.1"/>
    </source>
</evidence>
<dbReference type="AlphaFoldDB" id="A0A9P6WQL0"/>
<dbReference type="PANTHER" id="PTHR31758">
    <property type="entry name" value="BTB/POZ DOMAIN-CONTAINING PROTEIN YLR108C"/>
    <property type="match status" value="1"/>
</dbReference>
<dbReference type="OrthoDB" id="2414723at2759"/>
<dbReference type="SUPFAM" id="SSF54695">
    <property type="entry name" value="POZ domain"/>
    <property type="match status" value="2"/>
</dbReference>
<accession>A0A9P6WQL0</accession>
<evidence type="ECO:0008006" key="3">
    <source>
        <dbReference type="Google" id="ProtNLM"/>
    </source>
</evidence>
<sequence>MQSQLSEITSPVVQSHFNGTAKYQSQIPEVLPHEKVYTILTGDERFRLSGASLSYDSPSYFTDFFLSSPGITSLSIDRSTKVFKKICEHLQGYSIKIDDEYEFIFLLMDANYFRLRKLKERLLLEPFHVSVGGQKFKIPKEVLSMKGNHPNFFSILYNTMMRDPYSNNDAMIRPPAMKPYESNKSPIIFSELLHGLYGNSIEIRNEKHREDILNDCRYYQFFALEQKIIKHQILKNPFTRREEIILDYKDVKKNGLLNDTMDSMIDHNAPYTIIKYSRPFVDENIYRDLILQLESTEVNLMVNATLRFSNLLITGKIANTLKNLLSKVTDDYIYEKENGTHKLTVLIRMDDSIGNLNGLKMERGWLNTLMDVNNENSESENIGMKNGNKIIVIKLLNSQWTINVQGRSKIWMNGLIFEGVLDESHFNAKRIFL</sequence>
<comment type="caution">
    <text evidence="1">The sequence shown here is derived from an EMBL/GenBank/DDBJ whole genome shotgun (WGS) entry which is preliminary data.</text>
</comment>
<dbReference type="PANTHER" id="PTHR31758:SF2">
    <property type="entry name" value="BTB_POZ DOMAIN-CONTAINING PROTEIN YLR108C"/>
    <property type="match status" value="1"/>
</dbReference>
<gene>
    <name evidence="1" type="ORF">C6P40_004059</name>
</gene>